<evidence type="ECO:0000256" key="1">
    <source>
        <dbReference type="SAM" id="Phobius"/>
    </source>
</evidence>
<organism evidence="2 3">
    <name type="scientific">Terricaulis silvestris</name>
    <dbReference type="NCBI Taxonomy" id="2686094"/>
    <lineage>
        <taxon>Bacteria</taxon>
        <taxon>Pseudomonadati</taxon>
        <taxon>Pseudomonadota</taxon>
        <taxon>Alphaproteobacteria</taxon>
        <taxon>Caulobacterales</taxon>
        <taxon>Caulobacteraceae</taxon>
        <taxon>Terricaulis</taxon>
    </lineage>
</organism>
<reference evidence="3" key="1">
    <citation type="submission" date="2019-12" db="EMBL/GenBank/DDBJ databases">
        <title>Complete genome of Terracaulis silvestris 0127_4.</title>
        <authorList>
            <person name="Vieira S."/>
            <person name="Riedel T."/>
            <person name="Sproer C."/>
            <person name="Pascual J."/>
            <person name="Boedeker C."/>
            <person name="Overmann J."/>
        </authorList>
    </citation>
    <scope>NUCLEOTIDE SEQUENCE [LARGE SCALE GENOMIC DNA]</scope>
    <source>
        <strain evidence="3">0127_4</strain>
    </source>
</reference>
<proteinExistence type="predicted"/>
<evidence type="ECO:0000313" key="3">
    <source>
        <dbReference type="Proteomes" id="UP000431269"/>
    </source>
</evidence>
<name>A0A6I6MLH5_9CAUL</name>
<keyword evidence="1" id="KW-0472">Membrane</keyword>
<keyword evidence="1" id="KW-1133">Transmembrane helix</keyword>
<keyword evidence="1" id="KW-0812">Transmembrane</keyword>
<sequence>MRERDSANRRYAIGTGAVIGGLLAISLTVFLLRPATLDEATLCPTNRPIEGHTVVIVDRTDIWSPSIGATLTEIVENAQRETQQYQKFSIVALDAENSVRPLFSVCNPGAPSFWSDLYRGRRYTQRDFEDRFVGAADHVVEQIREPSQAATSPIVEYVHRWLGGDDFNASIDNRRLILVSDMRQNSPLYSIYNARDGQDLAEVVQHQFGPAAQGVRFDVYFIAHGQDHNVSEDDVRTAWDGAFQQINATYDWRQIN</sequence>
<dbReference type="RefSeq" id="WP_158767055.1">
    <property type="nucleotide sequence ID" value="NZ_CP047045.1"/>
</dbReference>
<gene>
    <name evidence="2" type="ORF">DSM104635_03113</name>
</gene>
<dbReference type="KEGG" id="tsv:DSM104635_03113"/>
<evidence type="ECO:0000313" key="2">
    <source>
        <dbReference type="EMBL" id="QGZ96255.1"/>
    </source>
</evidence>
<accession>A0A6I6MLH5</accession>
<protein>
    <submittedName>
        <fullName evidence="2">Uncharacterized protein</fullName>
    </submittedName>
</protein>
<dbReference type="Proteomes" id="UP000431269">
    <property type="component" value="Chromosome"/>
</dbReference>
<dbReference type="EMBL" id="CP047045">
    <property type="protein sequence ID" value="QGZ96255.1"/>
    <property type="molecule type" value="Genomic_DNA"/>
</dbReference>
<dbReference type="AlphaFoldDB" id="A0A6I6MLH5"/>
<feature type="transmembrane region" description="Helical" evidence="1">
    <location>
        <begin position="12"/>
        <end position="32"/>
    </location>
</feature>
<keyword evidence="3" id="KW-1185">Reference proteome</keyword>